<name>A0A2M9R7A5_9FLAO</name>
<dbReference type="SMART" id="SM00530">
    <property type="entry name" value="HTH_XRE"/>
    <property type="match status" value="1"/>
</dbReference>
<dbReference type="GO" id="GO:0003677">
    <property type="term" value="F:DNA binding"/>
    <property type="evidence" value="ECO:0007669"/>
    <property type="project" value="UniProtKB-KW"/>
</dbReference>
<organism evidence="3 4">
    <name type="scientific">Avrilella dinanensis</name>
    <dbReference type="NCBI Taxonomy" id="2008672"/>
    <lineage>
        <taxon>Bacteria</taxon>
        <taxon>Pseudomonadati</taxon>
        <taxon>Bacteroidota</taxon>
        <taxon>Flavobacteriia</taxon>
        <taxon>Flavobacteriales</taxon>
        <taxon>Flavobacteriaceae</taxon>
        <taxon>Avrilella</taxon>
    </lineage>
</organism>
<dbReference type="InterPro" id="IPR001387">
    <property type="entry name" value="Cro/C1-type_HTH"/>
</dbReference>
<dbReference type="SUPFAM" id="SSF47413">
    <property type="entry name" value="lambda repressor-like DNA-binding domains"/>
    <property type="match status" value="1"/>
</dbReference>
<dbReference type="PANTHER" id="PTHR46558">
    <property type="entry name" value="TRACRIPTIONAL REGULATORY PROTEIN-RELATED-RELATED"/>
    <property type="match status" value="1"/>
</dbReference>
<sequence>MGAGANLRKLRNKTKYSQQGISDLLDIDRNTYANWEKETHDVKSEYIPELAKIFDVEIKDLFENDSKTIEINISKQVQTNNDGSNNHSVVLVLPNKEMVEKLVEVLKDKF</sequence>
<comment type="caution">
    <text evidence="3">The sequence shown here is derived from an EMBL/GenBank/DDBJ whole genome shotgun (WGS) entry which is preliminary data.</text>
</comment>
<dbReference type="Gene3D" id="1.10.260.40">
    <property type="entry name" value="lambda repressor-like DNA-binding domains"/>
    <property type="match status" value="1"/>
</dbReference>
<dbReference type="RefSeq" id="WP_100678304.1">
    <property type="nucleotide sequence ID" value="NZ_NIPO01000001.1"/>
</dbReference>
<gene>
    <name evidence="3" type="ORF">CDL10_09480</name>
</gene>
<evidence type="ECO:0000259" key="2">
    <source>
        <dbReference type="PROSITE" id="PS50943"/>
    </source>
</evidence>
<evidence type="ECO:0000313" key="3">
    <source>
        <dbReference type="EMBL" id="PJR04746.1"/>
    </source>
</evidence>
<evidence type="ECO:0000256" key="1">
    <source>
        <dbReference type="ARBA" id="ARBA00023125"/>
    </source>
</evidence>
<protein>
    <recommendedName>
        <fullName evidence="2">HTH cro/C1-type domain-containing protein</fullName>
    </recommendedName>
</protein>
<proteinExistence type="predicted"/>
<accession>A0A2M9R7A5</accession>
<keyword evidence="4" id="KW-1185">Reference proteome</keyword>
<dbReference type="PANTHER" id="PTHR46558:SF14">
    <property type="entry name" value="HTH-TYPE TRANSCRIPTIONAL REGULATOR ANSR"/>
    <property type="match status" value="1"/>
</dbReference>
<dbReference type="EMBL" id="NIPO01000001">
    <property type="protein sequence ID" value="PJR04746.1"/>
    <property type="molecule type" value="Genomic_DNA"/>
</dbReference>
<dbReference type="AlphaFoldDB" id="A0A2M9R7A5"/>
<reference evidence="3 4" key="1">
    <citation type="submission" date="2017-06" db="EMBL/GenBank/DDBJ databases">
        <title>Description of Avrilella dinanensis gen. nov. sp. nov.</title>
        <authorList>
            <person name="Leyer C."/>
            <person name="Sassi M."/>
            <person name="Minet J."/>
            <person name="Kayal S."/>
            <person name="Cattoir V."/>
        </authorList>
    </citation>
    <scope>NUCLEOTIDE SEQUENCE [LARGE SCALE GENOMIC DNA]</scope>
    <source>
        <strain evidence="3 4">UR159</strain>
    </source>
</reference>
<feature type="domain" description="HTH cro/C1-type" evidence="2">
    <location>
        <begin position="7"/>
        <end position="61"/>
    </location>
</feature>
<keyword evidence="1" id="KW-0238">DNA-binding</keyword>
<dbReference type="InterPro" id="IPR010982">
    <property type="entry name" value="Lambda_DNA-bd_dom_sf"/>
</dbReference>
<dbReference type="OrthoDB" id="9812495at2"/>
<dbReference type="CDD" id="cd00093">
    <property type="entry name" value="HTH_XRE"/>
    <property type="match status" value="1"/>
</dbReference>
<dbReference type="Proteomes" id="UP000231960">
    <property type="component" value="Unassembled WGS sequence"/>
</dbReference>
<evidence type="ECO:0000313" key="4">
    <source>
        <dbReference type="Proteomes" id="UP000231960"/>
    </source>
</evidence>
<dbReference type="PROSITE" id="PS50943">
    <property type="entry name" value="HTH_CROC1"/>
    <property type="match status" value="1"/>
</dbReference>
<dbReference type="Pfam" id="PF12844">
    <property type="entry name" value="HTH_19"/>
    <property type="match status" value="1"/>
</dbReference>